<organism evidence="6 7">
    <name type="scientific">Crassostrea virginica</name>
    <name type="common">Eastern oyster</name>
    <dbReference type="NCBI Taxonomy" id="6565"/>
    <lineage>
        <taxon>Eukaryota</taxon>
        <taxon>Metazoa</taxon>
        <taxon>Spiralia</taxon>
        <taxon>Lophotrochozoa</taxon>
        <taxon>Mollusca</taxon>
        <taxon>Bivalvia</taxon>
        <taxon>Autobranchia</taxon>
        <taxon>Pteriomorphia</taxon>
        <taxon>Ostreida</taxon>
        <taxon>Ostreoidea</taxon>
        <taxon>Ostreidae</taxon>
        <taxon>Crassostrea</taxon>
    </lineage>
</organism>
<dbReference type="GO" id="GO:0006401">
    <property type="term" value="P:RNA catabolic process"/>
    <property type="evidence" value="ECO:0007669"/>
    <property type="project" value="TreeGrafter"/>
</dbReference>
<dbReference type="AlphaFoldDB" id="A0A8B8E351"/>
<evidence type="ECO:0000256" key="2">
    <source>
        <dbReference type="ARBA" id="ARBA00023157"/>
    </source>
</evidence>
<evidence type="ECO:0000313" key="6">
    <source>
        <dbReference type="Proteomes" id="UP000694844"/>
    </source>
</evidence>
<feature type="active site" evidence="3">
    <location>
        <position position="112"/>
    </location>
</feature>
<gene>
    <name evidence="7 8" type="primary">LOC111131106</name>
</gene>
<dbReference type="GeneID" id="111131106"/>
<reference evidence="7 8" key="1">
    <citation type="submission" date="2025-04" db="UniProtKB">
        <authorList>
            <consortium name="RefSeq"/>
        </authorList>
    </citation>
    <scope>IDENTIFICATION</scope>
    <source>
        <tissue evidence="7 8">Whole sample</tissue>
    </source>
</reference>
<evidence type="ECO:0000313" key="8">
    <source>
        <dbReference type="RefSeq" id="XP_022334189.1"/>
    </source>
</evidence>
<feature type="signal peptide" evidence="5">
    <location>
        <begin position="1"/>
        <end position="23"/>
    </location>
</feature>
<keyword evidence="5" id="KW-0732">Signal</keyword>
<dbReference type="PROSITE" id="PS00530">
    <property type="entry name" value="RNASE_T2_1"/>
    <property type="match status" value="1"/>
</dbReference>
<name>A0A8B8E351_CRAVI</name>
<dbReference type="Proteomes" id="UP000694844">
    <property type="component" value="Chromosome 4"/>
</dbReference>
<evidence type="ECO:0000256" key="4">
    <source>
        <dbReference type="RuleBase" id="RU004328"/>
    </source>
</evidence>
<dbReference type="InterPro" id="IPR018188">
    <property type="entry name" value="RNase_T2_His_AS_1"/>
</dbReference>
<protein>
    <submittedName>
        <fullName evidence="7 8">Ribonuclease Oy-like</fullName>
    </submittedName>
</protein>
<evidence type="ECO:0000256" key="3">
    <source>
        <dbReference type="PIRSR" id="PIRSR633697-1"/>
    </source>
</evidence>
<evidence type="ECO:0000256" key="1">
    <source>
        <dbReference type="ARBA" id="ARBA00007469"/>
    </source>
</evidence>
<evidence type="ECO:0000256" key="5">
    <source>
        <dbReference type="SAM" id="SignalP"/>
    </source>
</evidence>
<dbReference type="InterPro" id="IPR036430">
    <property type="entry name" value="RNase_T2-like_sf"/>
</dbReference>
<dbReference type="CDD" id="cd01061">
    <property type="entry name" value="RNase_T2_euk"/>
    <property type="match status" value="1"/>
</dbReference>
<accession>A0A8B8E351</accession>
<dbReference type="InterPro" id="IPR001568">
    <property type="entry name" value="RNase_T2-like"/>
</dbReference>
<dbReference type="GO" id="GO:0003723">
    <property type="term" value="F:RNA binding"/>
    <property type="evidence" value="ECO:0007669"/>
    <property type="project" value="InterPro"/>
</dbReference>
<comment type="similarity">
    <text evidence="1 4">Belongs to the RNase T2 family.</text>
</comment>
<sequence>MKMARFLVISIIFLFGFINMCTAKEWSYFTFAQQWPLAVCTEHDPCVIPPSMVGWGIHGLWPSADSLSKGPENCNKSWPFDIKSIESLVPDLKKYWPNLYPDTKENSFWEHEWEKHGTCATSVPATSNELKYFQMGLMLHAKYNITKILMNQGILPSNTARYMTNETESALKRELGVEAMIECAYDKKKTQKQLLYEVFICMNKDFKLIDCNREGESQTTCPKHEPFFYPPLHPGQPMIDISVI</sequence>
<evidence type="ECO:0000313" key="7">
    <source>
        <dbReference type="RefSeq" id="XP_022334188.1"/>
    </source>
</evidence>
<dbReference type="Gene3D" id="3.90.730.10">
    <property type="entry name" value="Ribonuclease T2-like"/>
    <property type="match status" value="1"/>
</dbReference>
<dbReference type="GO" id="GO:0033897">
    <property type="term" value="F:ribonuclease T2 activity"/>
    <property type="evidence" value="ECO:0007669"/>
    <property type="project" value="InterPro"/>
</dbReference>
<proteinExistence type="inferred from homology"/>
<dbReference type="InterPro" id="IPR033697">
    <property type="entry name" value="Ribonuclease_T2_eukaryotic"/>
</dbReference>
<feature type="active site" evidence="3">
    <location>
        <position position="58"/>
    </location>
</feature>
<dbReference type="PANTHER" id="PTHR11240:SF22">
    <property type="entry name" value="RIBONUCLEASE T2"/>
    <property type="match status" value="1"/>
</dbReference>
<dbReference type="PROSITE" id="PS00531">
    <property type="entry name" value="RNASE_T2_2"/>
    <property type="match status" value="1"/>
</dbReference>
<dbReference type="PANTHER" id="PTHR11240">
    <property type="entry name" value="RIBONUCLEASE T2"/>
    <property type="match status" value="1"/>
</dbReference>
<dbReference type="KEGG" id="cvn:111131106"/>
<feature type="chain" id="PRO_5044666379" evidence="5">
    <location>
        <begin position="24"/>
        <end position="244"/>
    </location>
</feature>
<feature type="active site" evidence="3">
    <location>
        <position position="116"/>
    </location>
</feature>
<dbReference type="GO" id="GO:0005576">
    <property type="term" value="C:extracellular region"/>
    <property type="evidence" value="ECO:0007669"/>
    <property type="project" value="TreeGrafter"/>
</dbReference>
<dbReference type="RefSeq" id="XP_022334189.1">
    <property type="nucleotide sequence ID" value="XM_022478481.1"/>
</dbReference>
<dbReference type="RefSeq" id="XP_022334188.1">
    <property type="nucleotide sequence ID" value="XM_022478480.1"/>
</dbReference>
<dbReference type="SUPFAM" id="SSF55895">
    <property type="entry name" value="Ribonuclease Rh-like"/>
    <property type="match status" value="1"/>
</dbReference>
<keyword evidence="6" id="KW-1185">Reference proteome</keyword>
<dbReference type="OrthoDB" id="435754at2759"/>
<dbReference type="Pfam" id="PF00445">
    <property type="entry name" value="Ribonuclease_T2"/>
    <property type="match status" value="1"/>
</dbReference>
<dbReference type="InterPro" id="IPR033130">
    <property type="entry name" value="RNase_T2_His_AS_2"/>
</dbReference>
<keyword evidence="2" id="KW-1015">Disulfide bond</keyword>